<feature type="region of interest" description="Disordered" evidence="1">
    <location>
        <begin position="1"/>
        <end position="20"/>
    </location>
</feature>
<name>A0A9W9LQT0_9EURO</name>
<feature type="region of interest" description="Disordered" evidence="1">
    <location>
        <begin position="28"/>
        <end position="51"/>
    </location>
</feature>
<accession>A0A9W9LQT0</accession>
<dbReference type="EMBL" id="JAPQKO010000003">
    <property type="protein sequence ID" value="KAJ5171896.1"/>
    <property type="molecule type" value="Genomic_DNA"/>
</dbReference>
<keyword evidence="3" id="KW-1185">Reference proteome</keyword>
<sequence length="126" mass="14218">MPAETRANRAARAARGEMVDGHQVLIIQPKPKKPKSKPIPEPISELRPTGPYTAMLRPMPLYPLVTSKKKRRVFRFFPGKKQKQKRRVQTPAAKQAGKLKIVPLIQYSAHSLESAFQGPRSRILLS</sequence>
<proteinExistence type="predicted"/>
<gene>
    <name evidence="2" type="ORF">N7492_004489</name>
</gene>
<reference evidence="2" key="1">
    <citation type="submission" date="2022-11" db="EMBL/GenBank/DDBJ databases">
        <authorList>
            <person name="Petersen C."/>
        </authorList>
    </citation>
    <scope>NUCLEOTIDE SEQUENCE</scope>
    <source>
        <strain evidence="2">IBT 21917</strain>
    </source>
</reference>
<comment type="caution">
    <text evidence="2">The sequence shown here is derived from an EMBL/GenBank/DDBJ whole genome shotgun (WGS) entry which is preliminary data.</text>
</comment>
<reference evidence="2" key="2">
    <citation type="journal article" date="2023" name="IMA Fungus">
        <title>Comparative genomic study of the Penicillium genus elucidates a diverse pangenome and 15 lateral gene transfer events.</title>
        <authorList>
            <person name="Petersen C."/>
            <person name="Sorensen T."/>
            <person name="Nielsen M.R."/>
            <person name="Sondergaard T.E."/>
            <person name="Sorensen J.L."/>
            <person name="Fitzpatrick D.A."/>
            <person name="Frisvad J.C."/>
            <person name="Nielsen K.L."/>
        </authorList>
    </citation>
    <scope>NUCLEOTIDE SEQUENCE</scope>
    <source>
        <strain evidence="2">IBT 21917</strain>
    </source>
</reference>
<evidence type="ECO:0000256" key="1">
    <source>
        <dbReference type="SAM" id="MobiDB-lite"/>
    </source>
</evidence>
<protein>
    <submittedName>
        <fullName evidence="2">Uncharacterized protein</fullName>
    </submittedName>
</protein>
<dbReference type="AlphaFoldDB" id="A0A9W9LQT0"/>
<organism evidence="2 3">
    <name type="scientific">Penicillium capsulatum</name>
    <dbReference type="NCBI Taxonomy" id="69766"/>
    <lineage>
        <taxon>Eukaryota</taxon>
        <taxon>Fungi</taxon>
        <taxon>Dikarya</taxon>
        <taxon>Ascomycota</taxon>
        <taxon>Pezizomycotina</taxon>
        <taxon>Eurotiomycetes</taxon>
        <taxon>Eurotiomycetidae</taxon>
        <taxon>Eurotiales</taxon>
        <taxon>Aspergillaceae</taxon>
        <taxon>Penicillium</taxon>
    </lineage>
</organism>
<dbReference type="Proteomes" id="UP001146351">
    <property type="component" value="Unassembled WGS sequence"/>
</dbReference>
<evidence type="ECO:0000313" key="2">
    <source>
        <dbReference type="EMBL" id="KAJ5171896.1"/>
    </source>
</evidence>
<evidence type="ECO:0000313" key="3">
    <source>
        <dbReference type="Proteomes" id="UP001146351"/>
    </source>
</evidence>